<dbReference type="Proteomes" id="UP000799291">
    <property type="component" value="Unassembled WGS sequence"/>
</dbReference>
<protein>
    <submittedName>
        <fullName evidence="1">Uncharacterized protein</fullName>
    </submittedName>
</protein>
<accession>A0A6G1IVU0</accession>
<organism evidence="1 2">
    <name type="scientific">Lentithecium fluviatile CBS 122367</name>
    <dbReference type="NCBI Taxonomy" id="1168545"/>
    <lineage>
        <taxon>Eukaryota</taxon>
        <taxon>Fungi</taxon>
        <taxon>Dikarya</taxon>
        <taxon>Ascomycota</taxon>
        <taxon>Pezizomycotina</taxon>
        <taxon>Dothideomycetes</taxon>
        <taxon>Pleosporomycetidae</taxon>
        <taxon>Pleosporales</taxon>
        <taxon>Massarineae</taxon>
        <taxon>Lentitheciaceae</taxon>
        <taxon>Lentithecium</taxon>
    </lineage>
</organism>
<dbReference type="EMBL" id="MU005587">
    <property type="protein sequence ID" value="KAF2682364.1"/>
    <property type="molecule type" value="Genomic_DNA"/>
</dbReference>
<name>A0A6G1IVU0_9PLEO</name>
<proteinExistence type="predicted"/>
<dbReference type="AlphaFoldDB" id="A0A6G1IVU0"/>
<evidence type="ECO:0000313" key="2">
    <source>
        <dbReference type="Proteomes" id="UP000799291"/>
    </source>
</evidence>
<keyword evidence="2" id="KW-1185">Reference proteome</keyword>
<evidence type="ECO:0000313" key="1">
    <source>
        <dbReference type="EMBL" id="KAF2682364.1"/>
    </source>
</evidence>
<reference evidence="1" key="1">
    <citation type="journal article" date="2020" name="Stud. Mycol.">
        <title>101 Dothideomycetes genomes: a test case for predicting lifestyles and emergence of pathogens.</title>
        <authorList>
            <person name="Haridas S."/>
            <person name="Albert R."/>
            <person name="Binder M."/>
            <person name="Bloem J."/>
            <person name="Labutti K."/>
            <person name="Salamov A."/>
            <person name="Andreopoulos B."/>
            <person name="Baker S."/>
            <person name="Barry K."/>
            <person name="Bills G."/>
            <person name="Bluhm B."/>
            <person name="Cannon C."/>
            <person name="Castanera R."/>
            <person name="Culley D."/>
            <person name="Daum C."/>
            <person name="Ezra D."/>
            <person name="Gonzalez J."/>
            <person name="Henrissat B."/>
            <person name="Kuo A."/>
            <person name="Liang C."/>
            <person name="Lipzen A."/>
            <person name="Lutzoni F."/>
            <person name="Magnuson J."/>
            <person name="Mondo S."/>
            <person name="Nolan M."/>
            <person name="Ohm R."/>
            <person name="Pangilinan J."/>
            <person name="Park H.-J."/>
            <person name="Ramirez L."/>
            <person name="Alfaro M."/>
            <person name="Sun H."/>
            <person name="Tritt A."/>
            <person name="Yoshinaga Y."/>
            <person name="Zwiers L.-H."/>
            <person name="Turgeon B."/>
            <person name="Goodwin S."/>
            <person name="Spatafora J."/>
            <person name="Crous P."/>
            <person name="Grigoriev I."/>
        </authorList>
    </citation>
    <scope>NUCLEOTIDE SEQUENCE</scope>
    <source>
        <strain evidence="1">CBS 122367</strain>
    </source>
</reference>
<gene>
    <name evidence="1" type="ORF">K458DRAFT_57719</name>
</gene>
<sequence length="104" mass="12013">MNGASHAIFQTRRVCVCAVVLVGFRRSYDLAVAFGRVLFISRFCRFLPLSRVLSVCLRFFHHFDSDVLISTLPLEIHRIWAAGCHRTPSSHHIHNRHTQYPTHT</sequence>